<name>A0A147EWQ6_MICTE</name>
<dbReference type="InterPro" id="IPR009057">
    <property type="entry name" value="Homeodomain-like_sf"/>
</dbReference>
<keyword evidence="3" id="KW-0804">Transcription</keyword>
<dbReference type="PANTHER" id="PTHR11019:SF159">
    <property type="entry name" value="TRANSCRIPTIONAL REGULATOR-RELATED"/>
    <property type="match status" value="1"/>
</dbReference>
<feature type="chain" id="PRO_5007544580" description="HTH araC/xylS-type domain-containing protein" evidence="4">
    <location>
        <begin position="26"/>
        <end position="147"/>
    </location>
</feature>
<evidence type="ECO:0000256" key="2">
    <source>
        <dbReference type="ARBA" id="ARBA00023125"/>
    </source>
</evidence>
<accession>A0A147EWQ6</accession>
<comment type="caution">
    <text evidence="6">The sequence shown here is derived from an EMBL/GenBank/DDBJ whole genome shotgun (WGS) entry which is preliminary data.</text>
</comment>
<dbReference type="PANTHER" id="PTHR11019">
    <property type="entry name" value="HTH-TYPE TRANSCRIPTIONAL REGULATOR NIMR"/>
    <property type="match status" value="1"/>
</dbReference>
<evidence type="ECO:0000256" key="3">
    <source>
        <dbReference type="ARBA" id="ARBA00023163"/>
    </source>
</evidence>
<evidence type="ECO:0000256" key="1">
    <source>
        <dbReference type="ARBA" id="ARBA00023015"/>
    </source>
</evidence>
<reference evidence="6 7" key="1">
    <citation type="journal article" date="2016" name="Front. Microbiol.">
        <title>Genomic Resource of Rice Seed Associated Bacteria.</title>
        <authorList>
            <person name="Midha S."/>
            <person name="Bansal K."/>
            <person name="Sharma S."/>
            <person name="Kumar N."/>
            <person name="Patil P.P."/>
            <person name="Chaudhry V."/>
            <person name="Patil P.B."/>
        </authorList>
    </citation>
    <scope>NUCLEOTIDE SEQUENCE [LARGE SCALE GENOMIC DNA]</scope>
    <source>
        <strain evidence="6 7">NS220</strain>
    </source>
</reference>
<dbReference type="InterPro" id="IPR018060">
    <property type="entry name" value="HTH_AraC"/>
</dbReference>
<dbReference type="InterPro" id="IPR020449">
    <property type="entry name" value="Tscrpt_reg_AraC-type_HTH"/>
</dbReference>
<sequence length="147" mass="16043">MRSGDGVICRIMVRTVLLAAIRAWATDTAVWPPRAEDPFLDRVAAAIAADPGHAWTTEEMAGLAAMSRSVFAERFRAAFGRSPGGYVTDARMHRAKEMLETGESVTEVSRALGYASDEGFRRAFRRVAGVAPSEWRATARPTASSRR</sequence>
<dbReference type="Proteomes" id="UP000075025">
    <property type="component" value="Unassembled WGS sequence"/>
</dbReference>
<dbReference type="GO" id="GO:0043565">
    <property type="term" value="F:sequence-specific DNA binding"/>
    <property type="evidence" value="ECO:0007669"/>
    <property type="project" value="InterPro"/>
</dbReference>
<evidence type="ECO:0000256" key="4">
    <source>
        <dbReference type="SAM" id="SignalP"/>
    </source>
</evidence>
<keyword evidence="4" id="KW-0732">Signal</keyword>
<keyword evidence="1" id="KW-0805">Transcription regulation</keyword>
<evidence type="ECO:0000313" key="7">
    <source>
        <dbReference type="Proteomes" id="UP000075025"/>
    </source>
</evidence>
<feature type="signal peptide" evidence="4">
    <location>
        <begin position="1"/>
        <end position="25"/>
    </location>
</feature>
<dbReference type="PROSITE" id="PS01124">
    <property type="entry name" value="HTH_ARAC_FAMILY_2"/>
    <property type="match status" value="1"/>
</dbReference>
<dbReference type="EMBL" id="LDRT01000060">
    <property type="protein sequence ID" value="KTR94219.1"/>
    <property type="molecule type" value="Genomic_DNA"/>
</dbReference>
<dbReference type="PRINTS" id="PR00032">
    <property type="entry name" value="HTHARAC"/>
</dbReference>
<dbReference type="PROSITE" id="PS00041">
    <property type="entry name" value="HTH_ARAC_FAMILY_1"/>
    <property type="match status" value="1"/>
</dbReference>
<dbReference type="Pfam" id="PF12833">
    <property type="entry name" value="HTH_18"/>
    <property type="match status" value="1"/>
</dbReference>
<protein>
    <recommendedName>
        <fullName evidence="5">HTH araC/xylS-type domain-containing protein</fullName>
    </recommendedName>
</protein>
<evidence type="ECO:0000259" key="5">
    <source>
        <dbReference type="PROSITE" id="PS01124"/>
    </source>
</evidence>
<dbReference type="SMART" id="SM00342">
    <property type="entry name" value="HTH_ARAC"/>
    <property type="match status" value="1"/>
</dbReference>
<dbReference type="GO" id="GO:0003700">
    <property type="term" value="F:DNA-binding transcription factor activity"/>
    <property type="evidence" value="ECO:0007669"/>
    <property type="project" value="InterPro"/>
</dbReference>
<gene>
    <name evidence="6" type="ORF">NS220_09950</name>
</gene>
<feature type="domain" description="HTH araC/xylS-type" evidence="5">
    <location>
        <begin position="41"/>
        <end position="138"/>
    </location>
</feature>
<keyword evidence="2" id="KW-0238">DNA-binding</keyword>
<organism evidence="6 7">
    <name type="scientific">Microbacterium testaceum</name>
    <name type="common">Aureobacterium testaceum</name>
    <name type="synonym">Brevibacterium testaceum</name>
    <dbReference type="NCBI Taxonomy" id="2033"/>
    <lineage>
        <taxon>Bacteria</taxon>
        <taxon>Bacillati</taxon>
        <taxon>Actinomycetota</taxon>
        <taxon>Actinomycetes</taxon>
        <taxon>Micrococcales</taxon>
        <taxon>Microbacteriaceae</taxon>
        <taxon>Microbacterium</taxon>
    </lineage>
</organism>
<dbReference type="InterPro" id="IPR018062">
    <property type="entry name" value="HTH_AraC-typ_CS"/>
</dbReference>
<dbReference type="PATRIC" id="fig|2033.6.peg.3125"/>
<dbReference type="AlphaFoldDB" id="A0A147EWQ6"/>
<proteinExistence type="predicted"/>
<evidence type="ECO:0000313" key="6">
    <source>
        <dbReference type="EMBL" id="KTR94219.1"/>
    </source>
</evidence>
<dbReference type="SUPFAM" id="SSF46689">
    <property type="entry name" value="Homeodomain-like"/>
    <property type="match status" value="2"/>
</dbReference>
<dbReference type="Gene3D" id="1.10.10.60">
    <property type="entry name" value="Homeodomain-like"/>
    <property type="match status" value="2"/>
</dbReference>